<feature type="domain" description="DUF4326" evidence="2">
    <location>
        <begin position="57"/>
        <end position="148"/>
    </location>
</feature>
<evidence type="ECO:0000313" key="4">
    <source>
        <dbReference type="Proteomes" id="UP000007797"/>
    </source>
</evidence>
<feature type="region of interest" description="Disordered" evidence="1">
    <location>
        <begin position="163"/>
        <end position="208"/>
    </location>
</feature>
<dbReference type="Pfam" id="PF14216">
    <property type="entry name" value="DUF4326"/>
    <property type="match status" value="1"/>
</dbReference>
<dbReference type="KEGG" id="dfa:DFA_04565"/>
<evidence type="ECO:0000256" key="1">
    <source>
        <dbReference type="SAM" id="MobiDB-lite"/>
    </source>
</evidence>
<evidence type="ECO:0000313" key="3">
    <source>
        <dbReference type="EMBL" id="EGG22443.1"/>
    </source>
</evidence>
<dbReference type="RefSeq" id="XP_004360294.1">
    <property type="nucleotide sequence ID" value="XM_004360237.1"/>
</dbReference>
<reference evidence="4" key="1">
    <citation type="journal article" date="2011" name="Genome Res.">
        <title>Phylogeny-wide analysis of social amoeba genomes highlights ancient origins for complex intercellular communication.</title>
        <authorList>
            <person name="Heidel A.J."/>
            <person name="Lawal H.M."/>
            <person name="Felder M."/>
            <person name="Schilde C."/>
            <person name="Helps N.R."/>
            <person name="Tunggal B."/>
            <person name="Rivero F."/>
            <person name="John U."/>
            <person name="Schleicher M."/>
            <person name="Eichinger L."/>
            <person name="Platzer M."/>
            <person name="Noegel A.A."/>
            <person name="Schaap P."/>
            <person name="Gloeckner G."/>
        </authorList>
    </citation>
    <scope>NUCLEOTIDE SEQUENCE [LARGE SCALE GENOMIC DNA]</scope>
    <source>
        <strain evidence="4">SH3</strain>
    </source>
</reference>
<organism evidence="3 4">
    <name type="scientific">Cavenderia fasciculata</name>
    <name type="common">Slime mold</name>
    <name type="synonym">Dictyostelium fasciculatum</name>
    <dbReference type="NCBI Taxonomy" id="261658"/>
    <lineage>
        <taxon>Eukaryota</taxon>
        <taxon>Amoebozoa</taxon>
        <taxon>Evosea</taxon>
        <taxon>Eumycetozoa</taxon>
        <taxon>Dictyostelia</taxon>
        <taxon>Acytosteliales</taxon>
        <taxon>Cavenderiaceae</taxon>
        <taxon>Cavenderia</taxon>
    </lineage>
</organism>
<dbReference type="OrthoDB" id="30916at2759"/>
<dbReference type="GeneID" id="14874511"/>
<evidence type="ECO:0000259" key="2">
    <source>
        <dbReference type="Pfam" id="PF14216"/>
    </source>
</evidence>
<accession>F4PPY0</accession>
<feature type="compositionally biased region" description="Basic and acidic residues" evidence="1">
    <location>
        <begin position="163"/>
        <end position="173"/>
    </location>
</feature>
<feature type="compositionally biased region" description="Acidic residues" evidence="1">
    <location>
        <begin position="191"/>
        <end position="208"/>
    </location>
</feature>
<dbReference type="InterPro" id="IPR025475">
    <property type="entry name" value="DUF4326"/>
</dbReference>
<dbReference type="EMBL" id="GL883009">
    <property type="protein sequence ID" value="EGG22443.1"/>
    <property type="molecule type" value="Genomic_DNA"/>
</dbReference>
<keyword evidence="4" id="KW-1185">Reference proteome</keyword>
<gene>
    <name evidence="3" type="ORF">DFA_04565</name>
</gene>
<dbReference type="AlphaFoldDB" id="F4PPY0"/>
<proteinExistence type="predicted"/>
<name>F4PPY0_CACFS</name>
<protein>
    <recommendedName>
        <fullName evidence="2">DUF4326 domain-containing protein</fullName>
    </recommendedName>
</protein>
<dbReference type="Proteomes" id="UP000007797">
    <property type="component" value="Unassembled WGS sequence"/>
</dbReference>
<sequence length="208" mass="24598">MSTKRKEIVEEDNKQQIKIVKREKESVSKYFEKLPSTSTSTLIDKKINHKTTVVRLQRKNGVVIQDCDLYIGRRIKRGGWDLPQSKWHNPFTRGNSDGLYDIVNKYEQHVRKNKELMNSLEELVGKRLGCWCKGKEPGVNPCHGDILVKLLNEHLLLKKEEEEKKKIKEKEQQQSDNNIIIKDQKVNYYQQEEEIEEEEEEDEDDDDE</sequence>